<dbReference type="EMBL" id="ADVG01000002">
    <property type="protein sequence ID" value="EFH87614.1"/>
    <property type="molecule type" value="Genomic_DNA"/>
</dbReference>
<feature type="transmembrane region" description="Helical" evidence="6">
    <location>
        <begin position="108"/>
        <end position="130"/>
    </location>
</feature>
<dbReference type="STRING" id="485913.Krac_8957"/>
<evidence type="ECO:0000256" key="4">
    <source>
        <dbReference type="ARBA" id="ARBA00022989"/>
    </source>
</evidence>
<dbReference type="Proteomes" id="UP000004508">
    <property type="component" value="Unassembled WGS sequence"/>
</dbReference>
<dbReference type="Gene3D" id="1.20.1250.20">
    <property type="entry name" value="MFS general substrate transporter like domains"/>
    <property type="match status" value="1"/>
</dbReference>
<dbReference type="PANTHER" id="PTHR23513:SF6">
    <property type="entry name" value="MAJOR FACILITATOR SUPERFAMILY ASSOCIATED DOMAIN-CONTAINING PROTEIN"/>
    <property type="match status" value="1"/>
</dbReference>
<keyword evidence="5 6" id="KW-0472">Membrane</keyword>
<feature type="transmembrane region" description="Helical" evidence="6">
    <location>
        <begin position="255"/>
        <end position="279"/>
    </location>
</feature>
<feature type="transmembrane region" description="Helical" evidence="6">
    <location>
        <begin position="386"/>
        <end position="405"/>
    </location>
</feature>
<keyword evidence="4 6" id="KW-1133">Transmembrane helix</keyword>
<evidence type="ECO:0000256" key="3">
    <source>
        <dbReference type="ARBA" id="ARBA00022692"/>
    </source>
</evidence>
<evidence type="ECO:0000256" key="1">
    <source>
        <dbReference type="ARBA" id="ARBA00004651"/>
    </source>
</evidence>
<dbReference type="InterPro" id="IPR011701">
    <property type="entry name" value="MFS"/>
</dbReference>
<dbReference type="Pfam" id="PF07690">
    <property type="entry name" value="MFS_1"/>
    <property type="match status" value="1"/>
</dbReference>
<evidence type="ECO:0000313" key="8">
    <source>
        <dbReference type="EMBL" id="EFH87614.1"/>
    </source>
</evidence>
<dbReference type="PANTHER" id="PTHR23513">
    <property type="entry name" value="INTEGRAL MEMBRANE EFFLUX PROTEIN-RELATED"/>
    <property type="match status" value="1"/>
</dbReference>
<keyword evidence="2" id="KW-1003">Cell membrane</keyword>
<keyword evidence="3 6" id="KW-0812">Transmembrane</keyword>
<dbReference type="GO" id="GO:0022857">
    <property type="term" value="F:transmembrane transporter activity"/>
    <property type="evidence" value="ECO:0007669"/>
    <property type="project" value="InterPro"/>
</dbReference>
<comment type="caution">
    <text evidence="8">The sequence shown here is derived from an EMBL/GenBank/DDBJ whole genome shotgun (WGS) entry which is preliminary data.</text>
</comment>
<comment type="subcellular location">
    <subcellularLocation>
        <location evidence="1">Cell membrane</location>
        <topology evidence="1">Multi-pass membrane protein</topology>
    </subcellularLocation>
</comment>
<dbReference type="InParanoid" id="D6TQ29"/>
<reference evidence="8 9" key="1">
    <citation type="journal article" date="2011" name="Stand. Genomic Sci.">
        <title>Non-contiguous finished genome sequence and contextual data of the filamentous soil bacterium Ktedonobacter racemifer type strain (SOSP1-21).</title>
        <authorList>
            <person name="Chang Y.J."/>
            <person name="Land M."/>
            <person name="Hauser L."/>
            <person name="Chertkov O."/>
            <person name="Del Rio T.G."/>
            <person name="Nolan M."/>
            <person name="Copeland A."/>
            <person name="Tice H."/>
            <person name="Cheng J.F."/>
            <person name="Lucas S."/>
            <person name="Han C."/>
            <person name="Goodwin L."/>
            <person name="Pitluck S."/>
            <person name="Ivanova N."/>
            <person name="Ovchinikova G."/>
            <person name="Pati A."/>
            <person name="Chen A."/>
            <person name="Palaniappan K."/>
            <person name="Mavromatis K."/>
            <person name="Liolios K."/>
            <person name="Brettin T."/>
            <person name="Fiebig A."/>
            <person name="Rohde M."/>
            <person name="Abt B."/>
            <person name="Goker M."/>
            <person name="Detter J.C."/>
            <person name="Woyke T."/>
            <person name="Bristow J."/>
            <person name="Eisen J.A."/>
            <person name="Markowitz V."/>
            <person name="Hugenholtz P."/>
            <person name="Kyrpides N.C."/>
            <person name="Klenk H.P."/>
            <person name="Lapidus A."/>
        </authorList>
    </citation>
    <scope>NUCLEOTIDE SEQUENCE [LARGE SCALE GENOMIC DNA]</scope>
    <source>
        <strain evidence="9">DSM 44963</strain>
    </source>
</reference>
<feature type="transmembrane region" description="Helical" evidence="6">
    <location>
        <begin position="315"/>
        <end position="336"/>
    </location>
</feature>
<feature type="transmembrane region" description="Helical" evidence="6">
    <location>
        <begin position="228"/>
        <end position="249"/>
    </location>
</feature>
<name>D6TQ29_KTERA</name>
<dbReference type="InterPro" id="IPR020846">
    <property type="entry name" value="MFS_dom"/>
</dbReference>
<feature type="transmembrane region" description="Helical" evidence="6">
    <location>
        <begin position="23"/>
        <end position="43"/>
    </location>
</feature>
<evidence type="ECO:0000256" key="6">
    <source>
        <dbReference type="SAM" id="Phobius"/>
    </source>
</evidence>
<evidence type="ECO:0000256" key="2">
    <source>
        <dbReference type="ARBA" id="ARBA00022475"/>
    </source>
</evidence>
<dbReference type="eggNOG" id="COG2211">
    <property type="taxonomic scope" value="Bacteria"/>
</dbReference>
<protein>
    <submittedName>
        <fullName evidence="8">Major facilitator superfamily MFS_1</fullName>
    </submittedName>
</protein>
<feature type="domain" description="Major facilitator superfamily (MFS) profile" evidence="7">
    <location>
        <begin position="224"/>
        <end position="409"/>
    </location>
</feature>
<feature type="transmembrane region" description="Helical" evidence="6">
    <location>
        <begin position="50"/>
        <end position="72"/>
    </location>
</feature>
<accession>D6TQ29</accession>
<feature type="transmembrane region" description="Helical" evidence="6">
    <location>
        <begin position="357"/>
        <end position="380"/>
    </location>
</feature>
<feature type="transmembrane region" description="Helical" evidence="6">
    <location>
        <begin position="173"/>
        <end position="192"/>
    </location>
</feature>
<dbReference type="CDD" id="cd06173">
    <property type="entry name" value="MFS_MefA_like"/>
    <property type="match status" value="1"/>
</dbReference>
<keyword evidence="9" id="KW-1185">Reference proteome</keyword>
<feature type="transmembrane region" description="Helical" evidence="6">
    <location>
        <begin position="291"/>
        <end position="309"/>
    </location>
</feature>
<evidence type="ECO:0000313" key="9">
    <source>
        <dbReference type="Proteomes" id="UP000004508"/>
    </source>
</evidence>
<evidence type="ECO:0000256" key="5">
    <source>
        <dbReference type="ARBA" id="ARBA00023136"/>
    </source>
</evidence>
<dbReference type="RefSeq" id="WP_007912926.1">
    <property type="nucleotide sequence ID" value="NZ_ADVG01000002.1"/>
</dbReference>
<sequence length="409" mass="43412">MFTRFSGLWHHRDFLKLWFGESVSLFGSQVSILALQLTAVLILHANAAQIGLLGAAEYAPLLLLSLFVGVWVDRLPRRFLLLVSDIGQAVLIGSVPVAFLLGFLRIEYLYTVAFLAGCFSVVFGIAYQSYLPELVEGESLLEGNSKLEASRAVAGIAGPSVAGMIIQVLSAPLALFVDAASFLVSAICLKWIRVPAPASRASKAQPSIWKQIAEGLQAILKHPLLRTIAAYSSTLNFCWSIIFTVYTLYAVNELHFSSTLLGIVLGVGGLGGLLGAIIAERLARWCGLGPTLLATALLASAGALLTFIAHGSLLVALPLLVTGQFLMGISTTVYNVNQISLRQAITPAALQGRVNATIRFLAGGSAPLGSLVGGLLGTLIGERATLLFGAIGISLAFGWLFFSPIRHLR</sequence>
<feature type="transmembrane region" description="Helical" evidence="6">
    <location>
        <begin position="78"/>
        <end position="101"/>
    </location>
</feature>
<dbReference type="PROSITE" id="PS50850">
    <property type="entry name" value="MFS"/>
    <property type="match status" value="1"/>
</dbReference>
<proteinExistence type="predicted"/>
<dbReference type="SUPFAM" id="SSF103473">
    <property type="entry name" value="MFS general substrate transporter"/>
    <property type="match status" value="1"/>
</dbReference>
<dbReference type="InterPro" id="IPR036259">
    <property type="entry name" value="MFS_trans_sf"/>
</dbReference>
<evidence type="ECO:0000259" key="7">
    <source>
        <dbReference type="PROSITE" id="PS50850"/>
    </source>
</evidence>
<dbReference type="GO" id="GO:0005886">
    <property type="term" value="C:plasma membrane"/>
    <property type="evidence" value="ECO:0007669"/>
    <property type="project" value="UniProtKB-SubCell"/>
</dbReference>
<dbReference type="AlphaFoldDB" id="D6TQ29"/>
<dbReference type="OrthoDB" id="155510at2"/>
<gene>
    <name evidence="8" type="ORF">Krac_8957</name>
</gene>
<organism evidence="8 9">
    <name type="scientific">Ktedonobacter racemifer DSM 44963</name>
    <dbReference type="NCBI Taxonomy" id="485913"/>
    <lineage>
        <taxon>Bacteria</taxon>
        <taxon>Bacillati</taxon>
        <taxon>Chloroflexota</taxon>
        <taxon>Ktedonobacteria</taxon>
        <taxon>Ktedonobacterales</taxon>
        <taxon>Ktedonobacteraceae</taxon>
        <taxon>Ktedonobacter</taxon>
    </lineage>
</organism>